<comment type="caution">
    <text evidence="8">The sequence shown here is derived from an EMBL/GenBank/DDBJ whole genome shotgun (WGS) entry which is preliminary data.</text>
</comment>
<dbReference type="PANTHER" id="PTHR43549:SF3">
    <property type="entry name" value="MULTIDRUG RESISTANCE PROTEIN YPNP-RELATED"/>
    <property type="match status" value="1"/>
</dbReference>
<dbReference type="PIRSF" id="PIRSF006603">
    <property type="entry name" value="DinF"/>
    <property type="match status" value="1"/>
</dbReference>
<feature type="transmembrane region" description="Helical" evidence="7">
    <location>
        <begin position="356"/>
        <end position="374"/>
    </location>
</feature>
<feature type="transmembrane region" description="Helical" evidence="7">
    <location>
        <begin position="192"/>
        <end position="213"/>
    </location>
</feature>
<dbReference type="CDD" id="cd13138">
    <property type="entry name" value="MATE_yoeA_like"/>
    <property type="match status" value="1"/>
</dbReference>
<dbReference type="NCBIfam" id="TIGR00797">
    <property type="entry name" value="matE"/>
    <property type="match status" value="1"/>
</dbReference>
<feature type="transmembrane region" description="Helical" evidence="7">
    <location>
        <begin position="91"/>
        <end position="111"/>
    </location>
</feature>
<keyword evidence="4 7" id="KW-0812">Transmembrane</keyword>
<evidence type="ECO:0000256" key="1">
    <source>
        <dbReference type="ARBA" id="ARBA00004651"/>
    </source>
</evidence>
<gene>
    <name evidence="8" type="ORF">H9809_04580</name>
</gene>
<evidence type="ECO:0000256" key="4">
    <source>
        <dbReference type="ARBA" id="ARBA00022692"/>
    </source>
</evidence>
<keyword evidence="6 7" id="KW-0472">Membrane</keyword>
<feature type="transmembrane region" description="Helical" evidence="7">
    <location>
        <begin position="12"/>
        <end position="31"/>
    </location>
</feature>
<keyword evidence="2" id="KW-0813">Transport</keyword>
<protein>
    <submittedName>
        <fullName evidence="8">MATE family efflux transporter</fullName>
    </submittedName>
</protein>
<feature type="transmembrane region" description="Helical" evidence="7">
    <location>
        <begin position="163"/>
        <end position="186"/>
    </location>
</feature>
<feature type="transmembrane region" description="Helical" evidence="7">
    <location>
        <begin position="43"/>
        <end position="70"/>
    </location>
</feature>
<reference evidence="8" key="2">
    <citation type="submission" date="2021-04" db="EMBL/GenBank/DDBJ databases">
        <authorList>
            <person name="Gilroy R."/>
        </authorList>
    </citation>
    <scope>NUCLEOTIDE SEQUENCE</scope>
    <source>
        <strain evidence="8">1068</strain>
    </source>
</reference>
<evidence type="ECO:0000256" key="2">
    <source>
        <dbReference type="ARBA" id="ARBA00022448"/>
    </source>
</evidence>
<proteinExistence type="predicted"/>
<dbReference type="InterPro" id="IPR048279">
    <property type="entry name" value="MdtK-like"/>
</dbReference>
<evidence type="ECO:0000256" key="6">
    <source>
        <dbReference type="ARBA" id="ARBA00023136"/>
    </source>
</evidence>
<evidence type="ECO:0000313" key="8">
    <source>
        <dbReference type="EMBL" id="HIZ65167.1"/>
    </source>
</evidence>
<reference evidence="8" key="1">
    <citation type="journal article" date="2021" name="PeerJ">
        <title>Extensive microbial diversity within the chicken gut microbiome revealed by metagenomics and culture.</title>
        <authorList>
            <person name="Gilroy R."/>
            <person name="Ravi A."/>
            <person name="Getino M."/>
            <person name="Pursley I."/>
            <person name="Horton D.L."/>
            <person name="Alikhan N.F."/>
            <person name="Baker D."/>
            <person name="Gharbi K."/>
            <person name="Hall N."/>
            <person name="Watson M."/>
            <person name="Adriaenssens E.M."/>
            <person name="Foster-Nyarko E."/>
            <person name="Jarju S."/>
            <person name="Secka A."/>
            <person name="Antonio M."/>
            <person name="Oren A."/>
            <person name="Chaudhuri R.R."/>
            <person name="La Ragione R."/>
            <person name="Hildebrand F."/>
            <person name="Pallen M.J."/>
        </authorList>
    </citation>
    <scope>NUCLEOTIDE SEQUENCE</scope>
    <source>
        <strain evidence="8">1068</strain>
    </source>
</reference>
<dbReference type="InterPro" id="IPR002528">
    <property type="entry name" value="MATE_fam"/>
</dbReference>
<feature type="transmembrane region" description="Helical" evidence="7">
    <location>
        <begin position="318"/>
        <end position="344"/>
    </location>
</feature>
<comment type="subcellular location">
    <subcellularLocation>
        <location evidence="1">Cell membrane</location>
        <topology evidence="1">Multi-pass membrane protein</topology>
    </subcellularLocation>
</comment>
<dbReference type="AlphaFoldDB" id="A0A9D2JSQ6"/>
<dbReference type="InterPro" id="IPR052031">
    <property type="entry name" value="Membrane_Transporter-Flippase"/>
</dbReference>
<keyword evidence="3" id="KW-1003">Cell membrane</keyword>
<name>A0A9D2JSQ6_9FIRM</name>
<dbReference type="EMBL" id="DXBG01000111">
    <property type="protein sequence ID" value="HIZ65167.1"/>
    <property type="molecule type" value="Genomic_DNA"/>
</dbReference>
<dbReference type="Proteomes" id="UP000824056">
    <property type="component" value="Unassembled WGS sequence"/>
</dbReference>
<accession>A0A9D2JSQ6</accession>
<feature type="transmembrane region" description="Helical" evidence="7">
    <location>
        <begin position="386"/>
        <end position="405"/>
    </location>
</feature>
<evidence type="ECO:0000256" key="7">
    <source>
        <dbReference type="SAM" id="Phobius"/>
    </source>
</evidence>
<evidence type="ECO:0000313" key="9">
    <source>
        <dbReference type="Proteomes" id="UP000824056"/>
    </source>
</evidence>
<evidence type="ECO:0000256" key="3">
    <source>
        <dbReference type="ARBA" id="ARBA00022475"/>
    </source>
</evidence>
<keyword evidence="5 7" id="KW-1133">Transmembrane helix</keyword>
<feature type="transmembrane region" description="Helical" evidence="7">
    <location>
        <begin position="411"/>
        <end position="436"/>
    </location>
</feature>
<dbReference type="GO" id="GO:0005886">
    <property type="term" value="C:plasma membrane"/>
    <property type="evidence" value="ECO:0007669"/>
    <property type="project" value="UniProtKB-SubCell"/>
</dbReference>
<dbReference type="GO" id="GO:0015297">
    <property type="term" value="F:antiporter activity"/>
    <property type="evidence" value="ECO:0007669"/>
    <property type="project" value="InterPro"/>
</dbReference>
<dbReference type="PANTHER" id="PTHR43549">
    <property type="entry name" value="MULTIDRUG RESISTANCE PROTEIN YPNP-RELATED"/>
    <property type="match status" value="1"/>
</dbReference>
<organism evidence="8 9">
    <name type="scientific">Candidatus Blautia pullicola</name>
    <dbReference type="NCBI Taxonomy" id="2838498"/>
    <lineage>
        <taxon>Bacteria</taxon>
        <taxon>Bacillati</taxon>
        <taxon>Bacillota</taxon>
        <taxon>Clostridia</taxon>
        <taxon>Lachnospirales</taxon>
        <taxon>Lachnospiraceae</taxon>
        <taxon>Blautia</taxon>
    </lineage>
</organism>
<sequence>MQTDMTSGTPWKIILNFTVPIFIGNLFQQFYSMADTVIVGKFVGTGALAAVGSVGTIMFLILGFLQGLTAGFSVLTAQRYGAQDMNSMRKTVGTAAVLSLIVTVVMTAGSMLGMHSLLEFMNTPEDIFQDAYTYIMIICAGTAATVLYNLLSGILRALGDSKTPLYFLILSAALNIGLDLVFIIVFHMGAAGAAYATVISQGVSGVGCLIYIGKKVPILHLKKEDFRPEKYLVKMQLALGIPMALQYSITAIGAMMVQSSLNLLGSTSVAAYTAANKIEQVGTQAYVALGTTMATYCAQNMGAGELGRIRKGFRGATIIGSVYGILLAIPMMTVGKYLVHFFVSGDVTTIMGQVDIYLKCSASFLIPLTVVNVYRNGIQGMGYGLLPMMAGVAELVGRGLVAMVAAWQKSYVGACLASPAAWILAGGLLLVMYFAVMRQQEKRFGIYRRRNKREKR</sequence>
<dbReference type="GO" id="GO:0042910">
    <property type="term" value="F:xenobiotic transmembrane transporter activity"/>
    <property type="evidence" value="ECO:0007669"/>
    <property type="project" value="InterPro"/>
</dbReference>
<dbReference type="Pfam" id="PF01554">
    <property type="entry name" value="MatE"/>
    <property type="match status" value="2"/>
</dbReference>
<feature type="transmembrane region" description="Helical" evidence="7">
    <location>
        <begin position="131"/>
        <end position="151"/>
    </location>
</feature>
<evidence type="ECO:0000256" key="5">
    <source>
        <dbReference type="ARBA" id="ARBA00022989"/>
    </source>
</evidence>